<evidence type="ECO:0000256" key="1">
    <source>
        <dbReference type="SAM" id="MobiDB-lite"/>
    </source>
</evidence>
<accession>A0A7L5BTY7</accession>
<reference evidence="2 3" key="1">
    <citation type="submission" date="2020-02" db="EMBL/GenBank/DDBJ databases">
        <title>complete genome sequence of Rhodobacteraceae bacterium.</title>
        <authorList>
            <person name="Park J."/>
            <person name="Kim Y.-S."/>
            <person name="Kim K.-H."/>
        </authorList>
    </citation>
    <scope>NUCLEOTIDE SEQUENCE [LARGE SCALE GENOMIC DNA]</scope>
    <source>
        <strain evidence="2 3">RR4-56</strain>
    </source>
</reference>
<dbReference type="KEGG" id="hdh:G5B40_09360"/>
<sequence>MALGLGCRSAGMRLSQSSEVSKGLRTGVKQREKQTDQSLDRIVDASNGSVILAREKRIPELERERVLAEVQLPKVVSLDMPSGNRSYTQCGSNQEIGI</sequence>
<organism evidence="2 3">
    <name type="scientific">Pikeienuella piscinae</name>
    <dbReference type="NCBI Taxonomy" id="2748098"/>
    <lineage>
        <taxon>Bacteria</taxon>
        <taxon>Pseudomonadati</taxon>
        <taxon>Pseudomonadota</taxon>
        <taxon>Alphaproteobacteria</taxon>
        <taxon>Rhodobacterales</taxon>
        <taxon>Paracoccaceae</taxon>
        <taxon>Pikeienuella</taxon>
    </lineage>
</organism>
<dbReference type="AlphaFoldDB" id="A0A7L5BTY7"/>
<keyword evidence="3" id="KW-1185">Reference proteome</keyword>
<evidence type="ECO:0000313" key="2">
    <source>
        <dbReference type="EMBL" id="QIE55640.1"/>
    </source>
</evidence>
<dbReference type="RefSeq" id="WP_165097833.1">
    <property type="nucleotide sequence ID" value="NZ_CP049056.1"/>
</dbReference>
<proteinExistence type="predicted"/>
<gene>
    <name evidence="2" type="ORF">G5B40_09360</name>
</gene>
<name>A0A7L5BTY7_9RHOB</name>
<protein>
    <submittedName>
        <fullName evidence="2">Uncharacterized protein</fullName>
    </submittedName>
</protein>
<feature type="region of interest" description="Disordered" evidence="1">
    <location>
        <begin position="1"/>
        <end position="37"/>
    </location>
</feature>
<evidence type="ECO:0000313" key="3">
    <source>
        <dbReference type="Proteomes" id="UP000503336"/>
    </source>
</evidence>
<dbReference type="Proteomes" id="UP000503336">
    <property type="component" value="Chromosome"/>
</dbReference>
<dbReference type="EMBL" id="CP049056">
    <property type="protein sequence ID" value="QIE55640.1"/>
    <property type="molecule type" value="Genomic_DNA"/>
</dbReference>